<evidence type="ECO:0000313" key="2">
    <source>
        <dbReference type="EMBL" id="SDN43673.1"/>
    </source>
</evidence>
<evidence type="ECO:0000259" key="1">
    <source>
        <dbReference type="Pfam" id="PF11706"/>
    </source>
</evidence>
<proteinExistence type="predicted"/>
<dbReference type="Gene3D" id="1.10.3300.10">
    <property type="entry name" value="Jann2411-like domain"/>
    <property type="match status" value="1"/>
</dbReference>
<sequence length="179" mass="19287">MADSTVEAPPGEDEWLPLALVNTRVTGSRGVFERLPDDDAVTSWLLGHGVAGGAGRHGIVSLRSDVRTVLEALPAAGALPDQALARVNAAAADPVTPRLTADRTLRWEPVGPCSATALIAREAIRLAVSDAAPRLRVCAADDCDRMFVQDHGRRIWCTPRCGTRMRVQRHLARRQDVAQ</sequence>
<gene>
    <name evidence="2" type="ORF">SAMN05216259_104146</name>
</gene>
<dbReference type="Proteomes" id="UP000199341">
    <property type="component" value="Unassembled WGS sequence"/>
</dbReference>
<dbReference type="InterPro" id="IPR010852">
    <property type="entry name" value="ABATE"/>
</dbReference>
<feature type="domain" description="Zinc finger CGNR" evidence="1">
    <location>
        <begin position="134"/>
        <end position="174"/>
    </location>
</feature>
<dbReference type="OrthoDB" id="3211108at2"/>
<accession>A0A1H0BE23</accession>
<dbReference type="AlphaFoldDB" id="A0A1H0BE23"/>
<dbReference type="InterPro" id="IPR021005">
    <property type="entry name" value="Znf_CGNR"/>
</dbReference>
<dbReference type="RefSeq" id="WP_093783942.1">
    <property type="nucleotide sequence ID" value="NZ_FNIE01000004.1"/>
</dbReference>
<reference evidence="2 3" key="1">
    <citation type="submission" date="2016-10" db="EMBL/GenBank/DDBJ databases">
        <authorList>
            <person name="de Groot N.N."/>
        </authorList>
    </citation>
    <scope>NUCLEOTIDE SEQUENCE [LARGE SCALE GENOMIC DNA]</scope>
    <source>
        <strain evidence="2 3">CGMCC 4.2022</strain>
    </source>
</reference>
<dbReference type="EMBL" id="FNIE01000004">
    <property type="protein sequence ID" value="SDN43673.1"/>
    <property type="molecule type" value="Genomic_DNA"/>
</dbReference>
<dbReference type="Pfam" id="PF07336">
    <property type="entry name" value="ABATE"/>
    <property type="match status" value="1"/>
</dbReference>
<dbReference type="PANTHER" id="PTHR35525:SF3">
    <property type="entry name" value="BLL6575 PROTEIN"/>
    <property type="match status" value="1"/>
</dbReference>
<name>A0A1H0BE23_9ACTN</name>
<dbReference type="STRING" id="310781.SAMN05216259_104146"/>
<keyword evidence="3" id="KW-1185">Reference proteome</keyword>
<dbReference type="InterPro" id="IPR023286">
    <property type="entry name" value="ABATE_dom_sf"/>
</dbReference>
<dbReference type="SUPFAM" id="SSF160904">
    <property type="entry name" value="Jann2411-like"/>
    <property type="match status" value="1"/>
</dbReference>
<protein>
    <submittedName>
        <fullName evidence="2">Conserved protein containing a Zn-ribbon-like motif, possibly RNA-binding</fullName>
    </submittedName>
</protein>
<dbReference type="PANTHER" id="PTHR35525">
    <property type="entry name" value="BLL6575 PROTEIN"/>
    <property type="match status" value="1"/>
</dbReference>
<dbReference type="Pfam" id="PF11706">
    <property type="entry name" value="zf-CGNR"/>
    <property type="match status" value="1"/>
</dbReference>
<evidence type="ECO:0000313" key="3">
    <source>
        <dbReference type="Proteomes" id="UP000199341"/>
    </source>
</evidence>
<organism evidence="2 3">
    <name type="scientific">Actinacidiphila guanduensis</name>
    <dbReference type="NCBI Taxonomy" id="310781"/>
    <lineage>
        <taxon>Bacteria</taxon>
        <taxon>Bacillati</taxon>
        <taxon>Actinomycetota</taxon>
        <taxon>Actinomycetes</taxon>
        <taxon>Kitasatosporales</taxon>
        <taxon>Streptomycetaceae</taxon>
        <taxon>Actinacidiphila</taxon>
    </lineage>
</organism>